<name>A0ABS5VW87_9BACT</name>
<keyword evidence="3" id="KW-0444">Lipid biosynthesis</keyword>
<evidence type="ECO:0000256" key="10">
    <source>
        <dbReference type="ARBA" id="ARBA00023002"/>
    </source>
</evidence>
<evidence type="ECO:0000259" key="15">
    <source>
        <dbReference type="Pfam" id="PF04116"/>
    </source>
</evidence>
<accession>A0ABS5VW87</accession>
<evidence type="ECO:0000256" key="13">
    <source>
        <dbReference type="ARBA" id="ARBA00023160"/>
    </source>
</evidence>
<keyword evidence="7" id="KW-0276">Fatty acid metabolism</keyword>
<evidence type="ECO:0000256" key="4">
    <source>
        <dbReference type="ARBA" id="ARBA00022692"/>
    </source>
</evidence>
<evidence type="ECO:0000256" key="14">
    <source>
        <dbReference type="SAM" id="Phobius"/>
    </source>
</evidence>
<dbReference type="Proteomes" id="UP000772618">
    <property type="component" value="Unassembled WGS sequence"/>
</dbReference>
<keyword evidence="10" id="KW-0560">Oxidoreductase</keyword>
<evidence type="ECO:0000256" key="2">
    <source>
        <dbReference type="ARBA" id="ARBA00004477"/>
    </source>
</evidence>
<reference evidence="16 17" key="1">
    <citation type="submission" date="2021-05" db="EMBL/GenBank/DDBJ databases">
        <title>A Polyphasic approach of four new species of the genus Ohtaekwangia: Ohtaekwangia histidinii sp. nov., Ohtaekwangia cretensis sp. nov., Ohtaekwangia indiensis sp. nov., Ohtaekwangia reichenbachii sp. nov. from diverse environment.</title>
        <authorList>
            <person name="Octaviana S."/>
        </authorList>
    </citation>
    <scope>NUCLEOTIDE SEQUENCE [LARGE SCALE GENOMIC DNA]</scope>
    <source>
        <strain evidence="16 17">PWU20</strain>
    </source>
</reference>
<keyword evidence="12 14" id="KW-0472">Membrane</keyword>
<comment type="subcellular location">
    <subcellularLocation>
        <location evidence="2">Endoplasmic reticulum membrane</location>
        <topology evidence="2">Multi-pass membrane protein</topology>
    </subcellularLocation>
</comment>
<evidence type="ECO:0000256" key="1">
    <source>
        <dbReference type="ARBA" id="ARBA00001947"/>
    </source>
</evidence>
<keyword evidence="11" id="KW-0443">Lipid metabolism</keyword>
<keyword evidence="9 14" id="KW-1133">Transmembrane helix</keyword>
<dbReference type="RefSeq" id="WP_254155050.1">
    <property type="nucleotide sequence ID" value="NZ_JAHESD010000046.1"/>
</dbReference>
<evidence type="ECO:0000313" key="17">
    <source>
        <dbReference type="Proteomes" id="UP000772618"/>
    </source>
</evidence>
<comment type="cofactor">
    <cofactor evidence="1">
        <name>Zn(2+)</name>
        <dbReference type="ChEBI" id="CHEBI:29105"/>
    </cofactor>
</comment>
<dbReference type="EMBL" id="JAHESD010000046">
    <property type="protein sequence ID" value="MBT1705095.1"/>
    <property type="molecule type" value="Genomic_DNA"/>
</dbReference>
<gene>
    <name evidence="16" type="ORF">KK060_17510</name>
</gene>
<dbReference type="PANTHER" id="PTHR12863:SF1">
    <property type="entry name" value="FATTY ACID 2-HYDROXYLASE"/>
    <property type="match status" value="1"/>
</dbReference>
<sequence length="205" mass="23827">MAEAILPKNRGTRQLFKNPVLEKLSRTHISIPLIIFFTYSTTLLYWSVTHTSLSPKFTVLMFFAGMLTFTLVEYLAHRYVFHMGTYTKWRAKFQYTVHGVHHEFPKDKERLAMPPLLSVTIATILLLLFRLVLGDVAFAFLPGFLVGYALYLSVHYIVHVYQPPKNFLKALWVNHAVHHYKDGEVVFGVSSPLWDYIFGTMREKK</sequence>
<feature type="transmembrane region" description="Helical" evidence="14">
    <location>
        <begin position="139"/>
        <end position="158"/>
    </location>
</feature>
<protein>
    <submittedName>
        <fullName evidence="16">Sterol desaturase family protein</fullName>
    </submittedName>
</protein>
<feature type="transmembrane region" description="Helical" evidence="14">
    <location>
        <begin position="29"/>
        <end position="48"/>
    </location>
</feature>
<organism evidence="16 17">
    <name type="scientific">Chryseosolibacter indicus</name>
    <dbReference type="NCBI Taxonomy" id="2782351"/>
    <lineage>
        <taxon>Bacteria</taxon>
        <taxon>Pseudomonadati</taxon>
        <taxon>Bacteroidota</taxon>
        <taxon>Cytophagia</taxon>
        <taxon>Cytophagales</taxon>
        <taxon>Chryseotaleaceae</taxon>
        <taxon>Chryseosolibacter</taxon>
    </lineage>
</organism>
<dbReference type="Pfam" id="PF04116">
    <property type="entry name" value="FA_hydroxylase"/>
    <property type="match status" value="1"/>
</dbReference>
<keyword evidence="13" id="KW-0275">Fatty acid biosynthesis</keyword>
<feature type="transmembrane region" description="Helical" evidence="14">
    <location>
        <begin position="60"/>
        <end position="81"/>
    </location>
</feature>
<keyword evidence="5" id="KW-0479">Metal-binding</keyword>
<evidence type="ECO:0000256" key="8">
    <source>
        <dbReference type="ARBA" id="ARBA00022833"/>
    </source>
</evidence>
<dbReference type="InterPro" id="IPR014430">
    <property type="entry name" value="Scs7"/>
</dbReference>
<feature type="transmembrane region" description="Helical" evidence="14">
    <location>
        <begin position="111"/>
        <end position="133"/>
    </location>
</feature>
<keyword evidence="4 14" id="KW-0812">Transmembrane</keyword>
<keyword evidence="17" id="KW-1185">Reference proteome</keyword>
<evidence type="ECO:0000256" key="11">
    <source>
        <dbReference type="ARBA" id="ARBA00023098"/>
    </source>
</evidence>
<evidence type="ECO:0000256" key="3">
    <source>
        <dbReference type="ARBA" id="ARBA00022516"/>
    </source>
</evidence>
<evidence type="ECO:0000256" key="9">
    <source>
        <dbReference type="ARBA" id="ARBA00022989"/>
    </source>
</evidence>
<dbReference type="InterPro" id="IPR006694">
    <property type="entry name" value="Fatty_acid_hydroxylase"/>
</dbReference>
<keyword evidence="8" id="KW-0862">Zinc</keyword>
<feature type="domain" description="Fatty acid hydroxylase" evidence="15">
    <location>
        <begin position="63"/>
        <end position="200"/>
    </location>
</feature>
<evidence type="ECO:0000313" key="16">
    <source>
        <dbReference type="EMBL" id="MBT1705095.1"/>
    </source>
</evidence>
<proteinExistence type="predicted"/>
<evidence type="ECO:0000256" key="5">
    <source>
        <dbReference type="ARBA" id="ARBA00022723"/>
    </source>
</evidence>
<evidence type="ECO:0000256" key="12">
    <source>
        <dbReference type="ARBA" id="ARBA00023136"/>
    </source>
</evidence>
<dbReference type="PANTHER" id="PTHR12863">
    <property type="entry name" value="FATTY ACID HYDROXYLASE"/>
    <property type="match status" value="1"/>
</dbReference>
<keyword evidence="6" id="KW-0256">Endoplasmic reticulum</keyword>
<comment type="caution">
    <text evidence="16">The sequence shown here is derived from an EMBL/GenBank/DDBJ whole genome shotgun (WGS) entry which is preliminary data.</text>
</comment>
<evidence type="ECO:0000256" key="7">
    <source>
        <dbReference type="ARBA" id="ARBA00022832"/>
    </source>
</evidence>
<evidence type="ECO:0000256" key="6">
    <source>
        <dbReference type="ARBA" id="ARBA00022824"/>
    </source>
</evidence>